<sequence>MNKFTWKNVIHGEHALRFGHIDNFFNQIVVPSGYPYFIWNDIIYRVEDRYSKNRFTDTGCTINDIEG</sequence>
<comment type="caution">
    <text evidence="1">The sequence shown here is derived from an EMBL/GenBank/DDBJ whole genome shotgun (WGS) entry which is preliminary data.</text>
</comment>
<reference evidence="2" key="1">
    <citation type="submission" date="2015-07" db="EMBL/GenBank/DDBJ databases">
        <title>Fjat-10036 dsm4.</title>
        <authorList>
            <person name="Liu B."/>
            <person name="Wang J."/>
            <person name="Zhu Y."/>
            <person name="Liu G."/>
            <person name="Chen Q."/>
            <person name="Chen Z."/>
            <person name="Lan J."/>
            <person name="Che J."/>
            <person name="Ge C."/>
            <person name="Shi H."/>
            <person name="Pan Z."/>
            <person name="Liu X."/>
        </authorList>
    </citation>
    <scope>NUCLEOTIDE SEQUENCE [LARGE SCALE GENOMIC DNA]</scope>
    <source>
        <strain evidence="2">DSM 4</strain>
    </source>
</reference>
<protein>
    <submittedName>
        <fullName evidence="1">Uncharacterized protein</fullName>
    </submittedName>
</protein>
<name>A0A0M0GC09_SPOGL</name>
<gene>
    <name evidence="1" type="ORF">AF332_11500</name>
</gene>
<dbReference type="PATRIC" id="fig|1459.3.peg.2465"/>
<organism evidence="1 2">
    <name type="scientific">Sporosarcina globispora</name>
    <name type="common">Bacillus globisporus</name>
    <dbReference type="NCBI Taxonomy" id="1459"/>
    <lineage>
        <taxon>Bacteria</taxon>
        <taxon>Bacillati</taxon>
        <taxon>Bacillota</taxon>
        <taxon>Bacilli</taxon>
        <taxon>Bacillales</taxon>
        <taxon>Caryophanaceae</taxon>
        <taxon>Sporosarcina</taxon>
    </lineage>
</organism>
<proteinExistence type="predicted"/>
<dbReference type="RefSeq" id="WP_053434737.1">
    <property type="nucleotide sequence ID" value="NZ_LGUF01000007.1"/>
</dbReference>
<evidence type="ECO:0000313" key="2">
    <source>
        <dbReference type="Proteomes" id="UP000037109"/>
    </source>
</evidence>
<dbReference type="AlphaFoldDB" id="A0A0M0GC09"/>
<dbReference type="EMBL" id="LGUF01000007">
    <property type="protein sequence ID" value="KON87389.1"/>
    <property type="molecule type" value="Genomic_DNA"/>
</dbReference>
<dbReference type="Proteomes" id="UP000037109">
    <property type="component" value="Unassembled WGS sequence"/>
</dbReference>
<dbReference type="STRING" id="1459.AF332_11500"/>
<keyword evidence="2" id="KW-1185">Reference proteome</keyword>
<evidence type="ECO:0000313" key="1">
    <source>
        <dbReference type="EMBL" id="KON87389.1"/>
    </source>
</evidence>
<accession>A0A0M0GC09</accession>